<comment type="caution">
    <text evidence="2">The sequence shown here is derived from an EMBL/GenBank/DDBJ whole genome shotgun (WGS) entry which is preliminary data.</text>
</comment>
<dbReference type="Proteomes" id="UP000824014">
    <property type="component" value="Unassembled WGS sequence"/>
</dbReference>
<evidence type="ECO:0000313" key="2">
    <source>
        <dbReference type="EMBL" id="HIZ14684.1"/>
    </source>
</evidence>
<accession>A0A9D2IKW0</accession>
<reference evidence="2" key="1">
    <citation type="journal article" date="2021" name="PeerJ">
        <title>Extensive microbial diversity within the chicken gut microbiome revealed by metagenomics and culture.</title>
        <authorList>
            <person name="Gilroy R."/>
            <person name="Ravi A."/>
            <person name="Getino M."/>
            <person name="Pursley I."/>
            <person name="Horton D.L."/>
            <person name="Alikhan N.F."/>
            <person name="Baker D."/>
            <person name="Gharbi K."/>
            <person name="Hall N."/>
            <person name="Watson M."/>
            <person name="Adriaenssens E.M."/>
            <person name="Foster-Nyarko E."/>
            <person name="Jarju S."/>
            <person name="Secka A."/>
            <person name="Antonio M."/>
            <person name="Oren A."/>
            <person name="Chaudhuri R.R."/>
            <person name="La Ragione R."/>
            <person name="Hildebrand F."/>
            <person name="Pallen M.J."/>
        </authorList>
    </citation>
    <scope>NUCLEOTIDE SEQUENCE</scope>
    <source>
        <strain evidence="2">ChiHjej11B10-19426</strain>
    </source>
</reference>
<sequence>MKFTLLFYTDNWESGPTVELASMPTTGSVVWVRGADRDDEGAMYYVDNIMHAERGIDVEDTVYLYVRPYTGYALYAPKTEADRLTERITALEEKLTAACDRLAELHADNQRLLQLLEQQHAAATAQQRHTADWAGQLIQFADAIEDGQQNATDKLDDIAQHLQFIREQML</sequence>
<feature type="coiled-coil region" evidence="1">
    <location>
        <begin position="81"/>
        <end position="108"/>
    </location>
</feature>
<protein>
    <submittedName>
        <fullName evidence="2">Uncharacterized protein</fullName>
    </submittedName>
</protein>
<proteinExistence type="predicted"/>
<organism evidence="2 3">
    <name type="scientific">Candidatus Tidjanibacter faecipullorum</name>
    <dbReference type="NCBI Taxonomy" id="2838766"/>
    <lineage>
        <taxon>Bacteria</taxon>
        <taxon>Pseudomonadati</taxon>
        <taxon>Bacteroidota</taxon>
        <taxon>Bacteroidia</taxon>
        <taxon>Bacteroidales</taxon>
        <taxon>Rikenellaceae</taxon>
        <taxon>Tidjanibacter</taxon>
    </lineage>
</organism>
<evidence type="ECO:0000256" key="1">
    <source>
        <dbReference type="SAM" id="Coils"/>
    </source>
</evidence>
<reference evidence="2" key="2">
    <citation type="submission" date="2021-04" db="EMBL/GenBank/DDBJ databases">
        <authorList>
            <person name="Gilroy R."/>
        </authorList>
    </citation>
    <scope>NUCLEOTIDE SEQUENCE</scope>
    <source>
        <strain evidence="2">ChiHjej11B10-19426</strain>
    </source>
</reference>
<name>A0A9D2IKW0_9BACT</name>
<evidence type="ECO:0000313" key="3">
    <source>
        <dbReference type="Proteomes" id="UP000824014"/>
    </source>
</evidence>
<dbReference type="AlphaFoldDB" id="A0A9D2IKW0"/>
<dbReference type="EMBL" id="DXCC01000005">
    <property type="protein sequence ID" value="HIZ14684.1"/>
    <property type="molecule type" value="Genomic_DNA"/>
</dbReference>
<keyword evidence="1" id="KW-0175">Coiled coil</keyword>
<gene>
    <name evidence="2" type="ORF">H9816_02040</name>
</gene>